<protein>
    <submittedName>
        <fullName evidence="4">Ribosomal protein S18 acetylase RimI-like enzyme</fullName>
    </submittedName>
</protein>
<dbReference type="InterPro" id="IPR050832">
    <property type="entry name" value="Bact_Acetyltransf"/>
</dbReference>
<name>A0AAE3VN40_9HYPH</name>
<dbReference type="InterPro" id="IPR000182">
    <property type="entry name" value="GNAT_dom"/>
</dbReference>
<dbReference type="PROSITE" id="PS51186">
    <property type="entry name" value="GNAT"/>
    <property type="match status" value="1"/>
</dbReference>
<keyword evidence="5" id="KW-1185">Reference proteome</keyword>
<dbReference type="PANTHER" id="PTHR43877:SF2">
    <property type="entry name" value="AMINOALKYLPHOSPHONATE N-ACETYLTRANSFERASE-RELATED"/>
    <property type="match status" value="1"/>
</dbReference>
<dbReference type="GO" id="GO:0005840">
    <property type="term" value="C:ribosome"/>
    <property type="evidence" value="ECO:0007669"/>
    <property type="project" value="UniProtKB-KW"/>
</dbReference>
<keyword evidence="4" id="KW-0687">Ribonucleoprotein</keyword>
<dbReference type="Proteomes" id="UP001229244">
    <property type="component" value="Unassembled WGS sequence"/>
</dbReference>
<dbReference type="EMBL" id="JAUSUL010000002">
    <property type="protein sequence ID" value="MDQ0315154.1"/>
    <property type="molecule type" value="Genomic_DNA"/>
</dbReference>
<dbReference type="RefSeq" id="WP_306884993.1">
    <property type="nucleotide sequence ID" value="NZ_JAUSUL010000002.1"/>
</dbReference>
<proteinExistence type="predicted"/>
<organism evidence="4 5">
    <name type="scientific">Amorphus orientalis</name>
    <dbReference type="NCBI Taxonomy" id="649198"/>
    <lineage>
        <taxon>Bacteria</taxon>
        <taxon>Pseudomonadati</taxon>
        <taxon>Pseudomonadota</taxon>
        <taxon>Alphaproteobacteria</taxon>
        <taxon>Hyphomicrobiales</taxon>
        <taxon>Amorphaceae</taxon>
        <taxon>Amorphus</taxon>
    </lineage>
</organism>
<accession>A0AAE3VN40</accession>
<dbReference type="CDD" id="cd04301">
    <property type="entry name" value="NAT_SF"/>
    <property type="match status" value="1"/>
</dbReference>
<dbReference type="SUPFAM" id="SSF55729">
    <property type="entry name" value="Acyl-CoA N-acyltransferases (Nat)"/>
    <property type="match status" value="1"/>
</dbReference>
<dbReference type="GO" id="GO:0016747">
    <property type="term" value="F:acyltransferase activity, transferring groups other than amino-acyl groups"/>
    <property type="evidence" value="ECO:0007669"/>
    <property type="project" value="InterPro"/>
</dbReference>
<evidence type="ECO:0000313" key="4">
    <source>
        <dbReference type="EMBL" id="MDQ0315154.1"/>
    </source>
</evidence>
<sequence>MQLTIGKIGQESAHQLAPLIAAYAQEMRRGAPRRPDEYYAELLLADPTAELLGARSDGALVGFAIFFDLPETITGHRAGQIDDIYVAPSARDHGVGRRMIEQLVEIGRTREWAHLRWLVPETNTAAIGLYEQIAKPAPWKSYSIPIHERR</sequence>
<evidence type="ECO:0000256" key="2">
    <source>
        <dbReference type="ARBA" id="ARBA00023315"/>
    </source>
</evidence>
<gene>
    <name evidence="4" type="ORF">J2S73_001611</name>
</gene>
<keyword evidence="1" id="KW-0808">Transferase</keyword>
<dbReference type="PANTHER" id="PTHR43877">
    <property type="entry name" value="AMINOALKYLPHOSPHONATE N-ACETYLTRANSFERASE-RELATED-RELATED"/>
    <property type="match status" value="1"/>
</dbReference>
<dbReference type="Gene3D" id="3.40.630.30">
    <property type="match status" value="1"/>
</dbReference>
<dbReference type="InterPro" id="IPR016181">
    <property type="entry name" value="Acyl_CoA_acyltransferase"/>
</dbReference>
<feature type="domain" description="N-acetyltransferase" evidence="3">
    <location>
        <begin position="3"/>
        <end position="145"/>
    </location>
</feature>
<keyword evidence="4" id="KW-0689">Ribosomal protein</keyword>
<reference evidence="4" key="1">
    <citation type="submission" date="2023-07" db="EMBL/GenBank/DDBJ databases">
        <title>Genomic Encyclopedia of Type Strains, Phase IV (KMG-IV): sequencing the most valuable type-strain genomes for metagenomic binning, comparative biology and taxonomic classification.</title>
        <authorList>
            <person name="Goeker M."/>
        </authorList>
    </citation>
    <scope>NUCLEOTIDE SEQUENCE</scope>
    <source>
        <strain evidence="4">DSM 21202</strain>
    </source>
</reference>
<evidence type="ECO:0000313" key="5">
    <source>
        <dbReference type="Proteomes" id="UP001229244"/>
    </source>
</evidence>
<evidence type="ECO:0000259" key="3">
    <source>
        <dbReference type="PROSITE" id="PS51186"/>
    </source>
</evidence>
<evidence type="ECO:0000256" key="1">
    <source>
        <dbReference type="ARBA" id="ARBA00022679"/>
    </source>
</evidence>
<dbReference type="AlphaFoldDB" id="A0AAE3VN40"/>
<keyword evidence="2" id="KW-0012">Acyltransferase</keyword>
<comment type="caution">
    <text evidence="4">The sequence shown here is derived from an EMBL/GenBank/DDBJ whole genome shotgun (WGS) entry which is preliminary data.</text>
</comment>
<dbReference type="Pfam" id="PF00583">
    <property type="entry name" value="Acetyltransf_1"/>
    <property type="match status" value="1"/>
</dbReference>